<evidence type="ECO:0000313" key="1">
    <source>
        <dbReference type="EMBL" id="KAF3429436.1"/>
    </source>
</evidence>
<reference evidence="1" key="1">
    <citation type="submission" date="2019-11" db="EMBL/GenBank/DDBJ databases">
        <title>The nuclear and mitochondrial genomes of Frieseomelitta varia - a highly eusocial stingless bee (Meliponini) with a permanently sterile worker caste.</title>
        <authorList>
            <person name="Freitas F.C.P."/>
            <person name="Lourenco A.P."/>
            <person name="Nunes F.M.F."/>
            <person name="Paschoal A.R."/>
            <person name="Abreu F.C.P."/>
            <person name="Barbin F.O."/>
            <person name="Bataglia L."/>
            <person name="Cardoso-Junior C.A.M."/>
            <person name="Cervoni M.S."/>
            <person name="Silva S.R."/>
            <person name="Dalarmi F."/>
            <person name="Del Lama M.A."/>
            <person name="Depintor T.S."/>
            <person name="Ferreira K.M."/>
            <person name="Goria P.S."/>
            <person name="Jaskot M.C."/>
            <person name="Lago D.C."/>
            <person name="Luna-Lucena D."/>
            <person name="Moda L.M."/>
            <person name="Nascimento L."/>
            <person name="Pedrino M."/>
            <person name="Rabico F.O."/>
            <person name="Sanches F.C."/>
            <person name="Santos D.E."/>
            <person name="Santos C.G."/>
            <person name="Vieira J."/>
            <person name="Lopes T.F."/>
            <person name="Barchuk A.R."/>
            <person name="Hartfelder K."/>
            <person name="Simoes Z.L.P."/>
            <person name="Bitondi M.M.G."/>
            <person name="Pinheiro D.G."/>
        </authorList>
    </citation>
    <scope>NUCLEOTIDE SEQUENCE</scope>
    <source>
        <strain evidence="1">USP_RPSP 00005682</strain>
        <tissue evidence="1">Whole individual</tissue>
    </source>
</reference>
<dbReference type="InterPro" id="IPR036273">
    <property type="entry name" value="CRAL/TRIO_N_dom_sf"/>
</dbReference>
<proteinExistence type="predicted"/>
<dbReference type="Proteomes" id="UP000655588">
    <property type="component" value="Unassembled WGS sequence"/>
</dbReference>
<evidence type="ECO:0000313" key="2">
    <source>
        <dbReference type="Proteomes" id="UP000655588"/>
    </source>
</evidence>
<dbReference type="EMBL" id="WNWW01000163">
    <property type="protein sequence ID" value="KAF3429436.1"/>
    <property type="molecule type" value="Genomic_DNA"/>
</dbReference>
<accession>A0A833S7B8</accession>
<dbReference type="AlphaFoldDB" id="A0A833S7B8"/>
<dbReference type="SUPFAM" id="SSF46938">
    <property type="entry name" value="CRAL/TRIO N-terminal domain"/>
    <property type="match status" value="1"/>
</dbReference>
<name>A0A833S7B8_9HYME</name>
<keyword evidence="2" id="KW-1185">Reference proteome</keyword>
<organism evidence="1 2">
    <name type="scientific">Frieseomelitta varia</name>
    <dbReference type="NCBI Taxonomy" id="561572"/>
    <lineage>
        <taxon>Eukaryota</taxon>
        <taxon>Metazoa</taxon>
        <taxon>Ecdysozoa</taxon>
        <taxon>Arthropoda</taxon>
        <taxon>Hexapoda</taxon>
        <taxon>Insecta</taxon>
        <taxon>Pterygota</taxon>
        <taxon>Neoptera</taxon>
        <taxon>Endopterygota</taxon>
        <taxon>Hymenoptera</taxon>
        <taxon>Apocrita</taxon>
        <taxon>Aculeata</taxon>
        <taxon>Apoidea</taxon>
        <taxon>Anthophila</taxon>
        <taxon>Apidae</taxon>
        <taxon>Frieseomelitta</taxon>
    </lineage>
</organism>
<sequence length="87" mass="10327">MAVKGITYEEELKKNPDLKEDDMQMLRDWYKKQPHLPPLTDAELALFLHSNYYRMEPTKATIDTYFTNSETVRILELLTSELRKSEC</sequence>
<comment type="caution">
    <text evidence="1">The sequence shown here is derived from an EMBL/GenBank/DDBJ whole genome shotgun (WGS) entry which is preliminary data.</text>
</comment>
<protein>
    <submittedName>
        <fullName evidence="1">Uncharacterized protein</fullName>
    </submittedName>
</protein>
<gene>
    <name evidence="1" type="ORF">E2986_11419</name>
</gene>